<organism evidence="2 3">
    <name type="scientific">Favolaschia claudopus</name>
    <dbReference type="NCBI Taxonomy" id="2862362"/>
    <lineage>
        <taxon>Eukaryota</taxon>
        <taxon>Fungi</taxon>
        <taxon>Dikarya</taxon>
        <taxon>Basidiomycota</taxon>
        <taxon>Agaricomycotina</taxon>
        <taxon>Agaricomycetes</taxon>
        <taxon>Agaricomycetidae</taxon>
        <taxon>Agaricales</taxon>
        <taxon>Marasmiineae</taxon>
        <taxon>Mycenaceae</taxon>
        <taxon>Favolaschia</taxon>
    </lineage>
</organism>
<comment type="caution">
    <text evidence="2">The sequence shown here is derived from an EMBL/GenBank/DDBJ whole genome shotgun (WGS) entry which is preliminary data.</text>
</comment>
<sequence length="267" mass="29052">MRLDDTRMCLRCTHPVIAPPTSPSLPVNAFLGSGIATTLSFMLLTQRGNYASLVVVPSFPRETMPISASPSRTLPMCAYWPDGMYISARSFTSQKASFRFRVTRRSMCSSSGLVSTYLCLSTVPSHAPIASIVIDASQSIGGTVDETIQYIHPFSVVLPLAPLVDPHLDPRLDPHRRLRLIYILPHLPFPTSSHGLTSTPTPTSASPLPHPRPRSTLILPSLPNLHLHSLSPHLLLRLPSPHLRVCCRSHPRSGASSPASPSLLPSQ</sequence>
<evidence type="ECO:0000313" key="2">
    <source>
        <dbReference type="EMBL" id="KAK7006323.1"/>
    </source>
</evidence>
<proteinExistence type="predicted"/>
<dbReference type="EMBL" id="JAWWNJ010000076">
    <property type="protein sequence ID" value="KAK7006323.1"/>
    <property type="molecule type" value="Genomic_DNA"/>
</dbReference>
<gene>
    <name evidence="2" type="ORF">R3P38DRAFT_3214369</name>
</gene>
<dbReference type="Proteomes" id="UP001362999">
    <property type="component" value="Unassembled WGS sequence"/>
</dbReference>
<dbReference type="AlphaFoldDB" id="A0AAW0AAX1"/>
<protein>
    <submittedName>
        <fullName evidence="2">Uncharacterized protein</fullName>
    </submittedName>
</protein>
<feature type="compositionally biased region" description="Low complexity" evidence="1">
    <location>
        <begin position="196"/>
        <end position="207"/>
    </location>
</feature>
<name>A0AAW0AAX1_9AGAR</name>
<evidence type="ECO:0000256" key="1">
    <source>
        <dbReference type="SAM" id="MobiDB-lite"/>
    </source>
</evidence>
<reference evidence="2 3" key="1">
    <citation type="journal article" date="2024" name="J Genomics">
        <title>Draft genome sequencing and assembly of Favolaschia claudopus CIRM-BRFM 2984 isolated from oak limbs.</title>
        <authorList>
            <person name="Navarro D."/>
            <person name="Drula E."/>
            <person name="Chaduli D."/>
            <person name="Cazenave R."/>
            <person name="Ahrendt S."/>
            <person name="Wang J."/>
            <person name="Lipzen A."/>
            <person name="Daum C."/>
            <person name="Barry K."/>
            <person name="Grigoriev I.V."/>
            <person name="Favel A."/>
            <person name="Rosso M.N."/>
            <person name="Martin F."/>
        </authorList>
    </citation>
    <scope>NUCLEOTIDE SEQUENCE [LARGE SCALE GENOMIC DNA]</scope>
    <source>
        <strain evidence="2 3">CIRM-BRFM 2984</strain>
    </source>
</reference>
<evidence type="ECO:0000313" key="3">
    <source>
        <dbReference type="Proteomes" id="UP001362999"/>
    </source>
</evidence>
<feature type="region of interest" description="Disordered" evidence="1">
    <location>
        <begin position="193"/>
        <end position="213"/>
    </location>
</feature>
<keyword evidence="3" id="KW-1185">Reference proteome</keyword>
<accession>A0AAW0AAX1</accession>